<dbReference type="KEGG" id="lyj:FKV23_15495"/>
<gene>
    <name evidence="2" type="ORF">FKV23_15495</name>
</gene>
<dbReference type="EMBL" id="CP041242">
    <property type="protein sequence ID" value="QDH71337.1"/>
    <property type="molecule type" value="Genomic_DNA"/>
</dbReference>
<keyword evidence="3" id="KW-1185">Reference proteome</keyword>
<protein>
    <submittedName>
        <fullName evidence="2">Uncharacterized protein</fullName>
    </submittedName>
</protein>
<reference evidence="2 3" key="1">
    <citation type="submission" date="2019-06" db="EMBL/GenBank/DDBJ databases">
        <title>Lysobacter alkalisoli sp. nov. isolated from saline-alkali soil.</title>
        <authorList>
            <person name="Sun J.-Q."/>
            <person name="Xu L."/>
        </authorList>
    </citation>
    <scope>NUCLEOTIDE SEQUENCE [LARGE SCALE GENOMIC DNA]</scope>
    <source>
        <strain evidence="2 3">SJ-36</strain>
    </source>
</reference>
<evidence type="ECO:0000313" key="2">
    <source>
        <dbReference type="EMBL" id="QDH71337.1"/>
    </source>
</evidence>
<proteinExistence type="predicted"/>
<evidence type="ECO:0000256" key="1">
    <source>
        <dbReference type="SAM" id="MobiDB-lite"/>
    </source>
</evidence>
<sequence>MSENSKPEYRENPDPQQKHRLTMRIDNAPGQFDWIHGTMQFNVENTECLPPPKENPGGHTSPVPVRMIPFELERQPDGEYTAAVFTDGMIDEDYYDRGVCRWKLLNVQVQLKATGAEEETLFMADLFQDELMAGQAKTLYYWKNRYPREDGFDSFPASGQGDLSQVPADKQEEFFSISLTAKEATP</sequence>
<evidence type="ECO:0000313" key="3">
    <source>
        <dbReference type="Proteomes" id="UP000317199"/>
    </source>
</evidence>
<dbReference type="RefSeq" id="WP_141624669.1">
    <property type="nucleotide sequence ID" value="NZ_CP041242.1"/>
</dbReference>
<dbReference type="Proteomes" id="UP000317199">
    <property type="component" value="Chromosome"/>
</dbReference>
<feature type="compositionally biased region" description="Basic and acidic residues" evidence="1">
    <location>
        <begin position="1"/>
        <end position="17"/>
    </location>
</feature>
<organism evidence="2 3">
    <name type="scientific">Marilutibacter alkalisoli</name>
    <dbReference type="NCBI Taxonomy" id="2591633"/>
    <lineage>
        <taxon>Bacteria</taxon>
        <taxon>Pseudomonadati</taxon>
        <taxon>Pseudomonadota</taxon>
        <taxon>Gammaproteobacteria</taxon>
        <taxon>Lysobacterales</taxon>
        <taxon>Lysobacteraceae</taxon>
        <taxon>Marilutibacter</taxon>
    </lineage>
</organism>
<dbReference type="AlphaFoldDB" id="A0A514BVF1"/>
<accession>A0A514BVF1</accession>
<name>A0A514BVF1_9GAMM</name>
<feature type="region of interest" description="Disordered" evidence="1">
    <location>
        <begin position="1"/>
        <end position="20"/>
    </location>
</feature>
<dbReference type="OrthoDB" id="6853546at2"/>